<feature type="region of interest" description="Disordered" evidence="6">
    <location>
        <begin position="25"/>
        <end position="292"/>
    </location>
</feature>
<dbReference type="SMART" id="SM00568">
    <property type="entry name" value="GRAM"/>
    <property type="match status" value="1"/>
</dbReference>
<protein>
    <recommendedName>
        <fullName evidence="8">VASt domain-containing protein</fullName>
    </recommendedName>
</protein>
<gene>
    <name evidence="9" type="ORF">HO133_009571</name>
</gene>
<dbReference type="GO" id="GO:0120015">
    <property type="term" value="F:sterol transfer activity"/>
    <property type="evidence" value="ECO:0007669"/>
    <property type="project" value="TreeGrafter"/>
</dbReference>
<feature type="compositionally biased region" description="Polar residues" evidence="6">
    <location>
        <begin position="121"/>
        <end position="140"/>
    </location>
</feature>
<evidence type="ECO:0000256" key="5">
    <source>
        <dbReference type="ARBA" id="ARBA00023136"/>
    </source>
</evidence>
<keyword evidence="5 7" id="KW-0472">Membrane</keyword>
<comment type="similarity">
    <text evidence="2">Belongs to the YSP2 family.</text>
</comment>
<evidence type="ECO:0000313" key="10">
    <source>
        <dbReference type="Proteomes" id="UP000593566"/>
    </source>
</evidence>
<dbReference type="InterPro" id="IPR004182">
    <property type="entry name" value="GRAM"/>
</dbReference>
<dbReference type="GO" id="GO:0032934">
    <property type="term" value="F:sterol binding"/>
    <property type="evidence" value="ECO:0007669"/>
    <property type="project" value="TreeGrafter"/>
</dbReference>
<dbReference type="PANTHER" id="PTHR23319:SF4">
    <property type="entry name" value="GRAM DOMAIN CONTAINING 1B, ISOFORM E"/>
    <property type="match status" value="1"/>
</dbReference>
<feature type="compositionally biased region" description="Polar residues" evidence="6">
    <location>
        <begin position="535"/>
        <end position="544"/>
    </location>
</feature>
<dbReference type="InterPro" id="IPR011993">
    <property type="entry name" value="PH-like_dom_sf"/>
</dbReference>
<dbReference type="GO" id="GO:0032366">
    <property type="term" value="P:intracellular sterol transport"/>
    <property type="evidence" value="ECO:0007669"/>
    <property type="project" value="TreeGrafter"/>
</dbReference>
<feature type="region of interest" description="Disordered" evidence="6">
    <location>
        <begin position="466"/>
        <end position="491"/>
    </location>
</feature>
<feature type="domain" description="VASt" evidence="8">
    <location>
        <begin position="934"/>
        <end position="1106"/>
    </location>
</feature>
<sequence length="1326" mass="140155">MESSATSISPAPSVSEPRGFKGLVAKAKLGRKDAPSTTSLNGSSVSDEVSERGGIRNSVDSLMDKVRDSRGSSLDDGLPSGPSNLSKLIPGRVKKKRRKREEAEQQQLQQETADTRGRSADGQTATSAEPSVLSGNNGSRSAVGEDEDEDGGSLITIESETEPPTVSPPPLVSHQSHIGFLTSSSPLINTTTHGDTPSNLQLDSPTFQNPQYQKSATLPVTGGTTFSTTNLAPNYAPTMDTRDGGRTLNTRDGSKSRGVSPGARIKDVFTVGSRKKDSSPPKSPDRASVISSGSGNALQALFSKDKRNSINLGRSSKASDSKESVASNLQSPSASVRDLPTIVTTPNTPTSASLDPPQTHVTPPTPIDQRQDVPSSPSLKTMAAGAARTNPNMAVSSSNNTIAHRRVRSDSGTLASSKLSNVMSAPLTPMAEERTPGARTPSQGSQAGGFFSSVFSAAQNAANQLSSTIANNQTRSRSSTQTIEENDDEQTDGVTAMVAEDAPVNEQKKLAVETLGAGDLSLSHLGIGSDAPLANTGSNTTLPNGLSEKGREGSTVQREEAAAQAENVSAARAVSQAYSLKPTEENASTPVAEDVAPIVRPRSTYESSIMTGDKTPPNGSVYEGNNGFRRSGSVRSRVGTIAKRHRNSSSATGGTIAAAIAAGSAALANPGASGGTAKPTGFAVASKKRNRDFHQLFRSVPEDDYLIEDYSCALQRDIILAGRIYVSEGHICFSSNILGWVTTLIISFDEIVSVEKENTAMVFPNAIAIQTLHARQTFRSLLSREATYDLLIGIWKINHPSLKSSLNGVRLEGGTGDKTEKVDPSGSDEASEVSDEEEEIYDEDEDDDEGTGSFTEVPEGSIAGSELAADQQSKAVTRKASAMGVAAGAAAGGGPTPSESKAGEKAAAASAASADFPGPATHAPTECGDGGSHYERPLQDDIIPAPLGKVYAMVFGAASGGFMAKWLLDEIKVTDLTMEDDKKGLSEDNRTRNYSYIKPLNASIGPKSTKCVVTETLDSFDLEKAVSVTQSTQTPDVPSGNLFATKTHFCLMWAPGNATRLVINFTIEWTGKSWLKGPIEKGANDGQTTYCNDLVKALKAGVTSRPRAGTNGSKLKSKGKRRKGDADLARTSPASVKAVATGTQPKDSSWGLFEPLHGILGPVVDIFSPMISSNMVIGFLLFIILFNWLRGPRSSTSGNSLAYIPTAQRIAAYEEIWRKEESDLWDWLEERVGMQGAAYPGSSDQDVVAQARRQREQSLRNKGLRSKLADVKMSEREVDHAIMITEEKLGILKQAVQEKKGVQDEMGSPSKAADETNRPEAQVGGQ</sequence>
<dbReference type="Pfam" id="PF16016">
    <property type="entry name" value="VASt"/>
    <property type="match status" value="1"/>
</dbReference>
<feature type="compositionally biased region" description="Low complexity" evidence="6">
    <location>
        <begin position="905"/>
        <end position="914"/>
    </location>
</feature>
<feature type="compositionally biased region" description="Basic and acidic residues" evidence="6">
    <location>
        <begin position="274"/>
        <end position="285"/>
    </location>
</feature>
<keyword evidence="3 7" id="KW-0812">Transmembrane</keyword>
<feature type="region of interest" description="Disordered" evidence="6">
    <location>
        <begin position="579"/>
        <end position="629"/>
    </location>
</feature>
<feature type="compositionally biased region" description="Acidic residues" evidence="6">
    <location>
        <begin position="829"/>
        <end position="850"/>
    </location>
</feature>
<feature type="compositionally biased region" description="Polar residues" evidence="6">
    <location>
        <begin position="466"/>
        <end position="483"/>
    </location>
</feature>
<keyword evidence="10" id="KW-1185">Reference proteome</keyword>
<feature type="compositionally biased region" description="Polar residues" evidence="6">
    <location>
        <begin position="342"/>
        <end position="353"/>
    </location>
</feature>
<proteinExistence type="inferred from homology"/>
<dbReference type="PANTHER" id="PTHR23319">
    <property type="entry name" value="GRAM DOMAIN CONTAINING 1B, ISOFORM E"/>
    <property type="match status" value="1"/>
</dbReference>
<feature type="region of interest" description="Disordered" evidence="6">
    <location>
        <begin position="1298"/>
        <end position="1326"/>
    </location>
</feature>
<dbReference type="PROSITE" id="PS51778">
    <property type="entry name" value="VAST"/>
    <property type="match status" value="1"/>
</dbReference>
<evidence type="ECO:0000256" key="7">
    <source>
        <dbReference type="SAM" id="Phobius"/>
    </source>
</evidence>
<feature type="compositionally biased region" description="Polar residues" evidence="6">
    <location>
        <begin position="181"/>
        <end position="232"/>
    </location>
</feature>
<feature type="compositionally biased region" description="Polar residues" evidence="6">
    <location>
        <begin position="35"/>
        <end position="47"/>
    </location>
</feature>
<dbReference type="InterPro" id="IPR051482">
    <property type="entry name" value="Cholesterol_transport"/>
</dbReference>
<dbReference type="GO" id="GO:0140268">
    <property type="term" value="C:endoplasmic reticulum-plasma membrane contact site"/>
    <property type="evidence" value="ECO:0007669"/>
    <property type="project" value="TreeGrafter"/>
</dbReference>
<feature type="region of interest" description="Disordered" evidence="6">
    <location>
        <begin position="528"/>
        <end position="557"/>
    </location>
</feature>
<feature type="region of interest" description="Disordered" evidence="6">
    <location>
        <begin position="308"/>
        <end position="396"/>
    </location>
</feature>
<comment type="subcellular location">
    <subcellularLocation>
        <location evidence="1">Membrane</location>
        <topology evidence="1">Single-pass membrane protein</topology>
    </subcellularLocation>
</comment>
<feature type="region of interest" description="Disordered" evidence="6">
    <location>
        <begin position="887"/>
        <end position="939"/>
    </location>
</feature>
<evidence type="ECO:0000256" key="6">
    <source>
        <dbReference type="SAM" id="MobiDB-lite"/>
    </source>
</evidence>
<dbReference type="GeneID" id="59337966"/>
<dbReference type="Pfam" id="PF02893">
    <property type="entry name" value="GRAM"/>
    <property type="match status" value="1"/>
</dbReference>
<evidence type="ECO:0000256" key="1">
    <source>
        <dbReference type="ARBA" id="ARBA00004167"/>
    </source>
</evidence>
<evidence type="ECO:0000313" key="9">
    <source>
        <dbReference type="EMBL" id="KAF6225571.1"/>
    </source>
</evidence>
<evidence type="ECO:0000256" key="2">
    <source>
        <dbReference type="ARBA" id="ARBA00006582"/>
    </source>
</evidence>
<dbReference type="RefSeq" id="XP_037154280.1">
    <property type="nucleotide sequence ID" value="XM_037300432.1"/>
</dbReference>
<evidence type="ECO:0000256" key="3">
    <source>
        <dbReference type="ARBA" id="ARBA00022692"/>
    </source>
</evidence>
<evidence type="ECO:0000259" key="8">
    <source>
        <dbReference type="PROSITE" id="PS51778"/>
    </source>
</evidence>
<feature type="region of interest" description="Disordered" evidence="6">
    <location>
        <begin position="1102"/>
        <end position="1146"/>
    </location>
</feature>
<comment type="caution">
    <text evidence="9">The sequence shown here is derived from an EMBL/GenBank/DDBJ whole genome shotgun (WGS) entry which is preliminary data.</text>
</comment>
<organism evidence="9 10">
    <name type="scientific">Letharia lupina</name>
    <dbReference type="NCBI Taxonomy" id="560253"/>
    <lineage>
        <taxon>Eukaryota</taxon>
        <taxon>Fungi</taxon>
        <taxon>Dikarya</taxon>
        <taxon>Ascomycota</taxon>
        <taxon>Pezizomycotina</taxon>
        <taxon>Lecanoromycetes</taxon>
        <taxon>OSLEUM clade</taxon>
        <taxon>Lecanoromycetidae</taxon>
        <taxon>Lecanorales</taxon>
        <taxon>Lecanorineae</taxon>
        <taxon>Parmeliaceae</taxon>
        <taxon>Letharia</taxon>
    </lineage>
</organism>
<dbReference type="GO" id="GO:0005886">
    <property type="term" value="C:plasma membrane"/>
    <property type="evidence" value="ECO:0007669"/>
    <property type="project" value="TreeGrafter"/>
</dbReference>
<dbReference type="GO" id="GO:0005789">
    <property type="term" value="C:endoplasmic reticulum membrane"/>
    <property type="evidence" value="ECO:0007669"/>
    <property type="project" value="TreeGrafter"/>
</dbReference>
<dbReference type="GO" id="GO:0005739">
    <property type="term" value="C:mitochondrion"/>
    <property type="evidence" value="ECO:0007669"/>
    <property type="project" value="TreeGrafter"/>
</dbReference>
<keyword evidence="4 7" id="KW-1133">Transmembrane helix</keyword>
<dbReference type="CDD" id="cd13220">
    <property type="entry name" value="PH-GRAM_GRAMDC"/>
    <property type="match status" value="1"/>
</dbReference>
<reference evidence="9 10" key="1">
    <citation type="journal article" date="2020" name="Genomics">
        <title>Complete, high-quality genomes from long-read metagenomic sequencing of two wolf lichen thalli reveals enigmatic genome architecture.</title>
        <authorList>
            <person name="McKenzie S.K."/>
            <person name="Walston R.F."/>
            <person name="Allen J.L."/>
        </authorList>
    </citation>
    <scope>NUCLEOTIDE SEQUENCE [LARGE SCALE GENOMIC DNA]</scope>
    <source>
        <strain evidence="9">WasteWater1</strain>
    </source>
</reference>
<name>A0A8H6CLZ1_9LECA</name>
<feature type="compositionally biased region" description="Basic and acidic residues" evidence="6">
    <location>
        <begin position="548"/>
        <end position="557"/>
    </location>
</feature>
<dbReference type="EMBL" id="JACCJB010000007">
    <property type="protein sequence ID" value="KAF6225571.1"/>
    <property type="molecule type" value="Genomic_DNA"/>
</dbReference>
<feature type="compositionally biased region" description="Low complexity" evidence="6">
    <location>
        <begin position="154"/>
        <end position="164"/>
    </location>
</feature>
<dbReference type="GO" id="GO:0032541">
    <property type="term" value="C:cortical endoplasmic reticulum"/>
    <property type="evidence" value="ECO:0007669"/>
    <property type="project" value="TreeGrafter"/>
</dbReference>
<dbReference type="InterPro" id="IPR031968">
    <property type="entry name" value="VASt"/>
</dbReference>
<feature type="region of interest" description="Disordered" evidence="6">
    <location>
        <begin position="808"/>
        <end position="875"/>
    </location>
</feature>
<feature type="transmembrane region" description="Helical" evidence="7">
    <location>
        <begin position="1166"/>
        <end position="1189"/>
    </location>
</feature>
<feature type="compositionally biased region" description="Polar residues" evidence="6">
    <location>
        <begin position="324"/>
        <end position="334"/>
    </location>
</feature>
<dbReference type="Gene3D" id="2.30.29.30">
    <property type="entry name" value="Pleckstrin-homology domain (PH domain)/Phosphotyrosine-binding domain (PTB)"/>
    <property type="match status" value="1"/>
</dbReference>
<accession>A0A8H6CLZ1</accession>
<evidence type="ECO:0000256" key="4">
    <source>
        <dbReference type="ARBA" id="ARBA00022989"/>
    </source>
</evidence>
<dbReference type="Proteomes" id="UP000593566">
    <property type="component" value="Unassembled WGS sequence"/>
</dbReference>